<evidence type="ECO:0000259" key="2">
    <source>
        <dbReference type="Pfam" id="PF19408"/>
    </source>
</evidence>
<dbReference type="InterPro" id="IPR025667">
    <property type="entry name" value="SprB_repeat"/>
</dbReference>
<feature type="domain" description="PKD-like" evidence="2">
    <location>
        <begin position="302"/>
        <end position="370"/>
    </location>
</feature>
<feature type="signal peptide" evidence="1">
    <location>
        <begin position="1"/>
        <end position="24"/>
    </location>
</feature>
<sequence length="2123" mass="215383">MRKSILIFSAFLTLTMFGSFKSWAQPPAFNIINVVDACNASANGSFDIDVTSATGPAFYSVFSGGFNILNQPISVGVPLTVSGLAGTGGGRNYLVVVSDDNASANSNATIFLFTAPSISAINSINNSSCVAANGSIDITVSGGSAPANLVFNWTGPGGPYATEDLANLSGGNYSVTVSDSRTVCQATGGPIAIADPSPASFIVSASDTDICDGETITINLSDSETNPPDPAPGTTYQLLKNGSPLGVPLAGTGAALAFNVAASELIPAGSPYTFSIVATNGVCTPANMTNTPVVTVNPIPVTSAITGDNSVCASEAGVAYSVTSNAGSTYAWTITGGTQVSGTNTASITVDWGAAGAGNVQVVETNLGCVGAAVNLPVTINPIPVTSAITGDNSVCASEAGVAYSVTSNAGSTYAWTITGGTQVSGTNTASITVDWGAAGAGNVQVIETNTGCPGAAVNFAVTINAIPVTSVITGTSPVCANTNGVSYSVVNTPGSTYAWTITGGTQASGGTSNSITVDWGAAGAGNVQVVETNTGCPGVAVNFPVTINAIPVTSVITGDNSVCANEAAVPYSIISTLNSTYSWTIVGGTQASGTNTSSITVDWGVAGAGSVSVIETNSASCIGAQVNLPVTINPPPSATVSATSPTICAGSSTNINITFAGTGPWTFQVFDGTTTSAPQVTAFGLSLLVNPAVTTTFTIVNLSDATGCSVASSGSVQVTVVNSPDISLGVTANITNLCTGGATEIVVANSQLGVSYQLRNDADNANIGAAVVGTGGNIPLPTGILTANTTFNVLATVASCPPVELTANPVVTVSGTINSNLAVNVAASTLCEGNQTNITIVSAENGVLYQLRNDADNSLLGAQVPGTGTDLIISTGVLTASTTFNIFATNGSCSVELVNQVTVNIDQNPDISLTVNGPASNICEGGTASVDILNSEIGVSYQLRDDLNGDALSGIAVLGTGGTITLISDALTASTTFNVLASSGVCTAVELTATIAVTVNGTIDISLAATPAATIVCETAGTTIEITNPEAGVNYTLRNDADNSIINGPLNGASVIFNTGSITATTTYNILAESGSCVTELTNQVTVQVVNEQDLSLDLSASANPVCSGGTTSIQVINSEVGVNYQLRLHPSNTLVGTPIAGDGGTILLPTDILIADTDFNVEASNGVCASGVLSEVVTVIIGVGTLDNTLVTSSTSATICEGGTTFVQVLNSENGVSYQLRNDADDANVNAAIIGNGATINLPTGNLTATTTFNVLAGSGTCSIELTDLETITVNTTPSSSLTVNISSPTTCIGSSVDITIESAENGIFYELRNDVDNAVLASGIGTGADLVLSSGTLTVSTTFNVEASNGTCTAELATLVSVVVNNGPDASRSLSAFPALICAGASSAIVVASENDIVYQLRLDADDTNVGGAFLGNGFSINLPTSDIATTTTFNVLASNMDGSCSVQLAQTITITTRATTDPLCGSGGGGGIGNENCTLFTTNIVETKPGCNGDDDGQLSFDISGGTPSPNYTVILIDTVFVAGLPVANQTSETGIAGTPIVISGLKPAQYYYRILDGSGNICTLPFKLDRQSNVTATLDNKIDPTCIGDATGTATISITGGGSAPYEYSIIGDFSDAQTFLSGQTITNIPAGTAAILIRDDAADTCPAEVLVNVGPGFQEPVSLVSAIKQDASCNSNDGSIIVTTTGGVAPFTYKFGLVGSEEDIPGLPADNTFTSLAPGSYSLIVSDASGCAPKTLELPSVSFPGIVSTNTVVATDPDCAGDGQNGSIAFNIENNFAGQFQIAVLTDFSVIPTDENFSTASPNPVFIPNLASGDYFVWVKSINALCPTRIDPALTRLRGAVRVTFTATSVNEECFGEGGSILLGNVNGIQEQDYEYVLSSGNQTLSGNITFTESLLGAVIEGIVPDVYNLILRQPGSTESCESNVTSGLTIEGPNTALAISDPTTPRPQQETSFEDDPTAARIFVVSGGSPVYFIQLQNAFDEVVRAETEVLLVNTSYSQQYSGLGPGTYTAIVEDDFGCVAEKEFVIGVKTDIFIPNIFTPDNDPSQRNEVFFIRNLAAGSKLIISNRWGNEVYSSSDYQNNWNAEGVSDGVYYYNLISGGQEFTGWVEILRGNKP</sequence>
<feature type="domain" description="PKD-like" evidence="2">
    <location>
        <begin position="554"/>
        <end position="626"/>
    </location>
</feature>
<name>A0A401U6L7_9BACT</name>
<accession>A0A401U6L7</accession>
<dbReference type="EMBL" id="BHXQ01000001">
    <property type="protein sequence ID" value="GCC50563.1"/>
    <property type="molecule type" value="Genomic_DNA"/>
</dbReference>
<dbReference type="Pfam" id="PF13573">
    <property type="entry name" value="SprB"/>
    <property type="match status" value="3"/>
</dbReference>
<feature type="domain" description="PKD-like" evidence="2">
    <location>
        <begin position="470"/>
        <end position="537"/>
    </location>
</feature>
<evidence type="ECO:0000313" key="3">
    <source>
        <dbReference type="EMBL" id="GCC50563.1"/>
    </source>
</evidence>
<proteinExistence type="predicted"/>
<keyword evidence="1" id="KW-0732">Signal</keyword>
<evidence type="ECO:0000256" key="1">
    <source>
        <dbReference type="SAM" id="SignalP"/>
    </source>
</evidence>
<dbReference type="Pfam" id="PF19408">
    <property type="entry name" value="PKD_6"/>
    <property type="match status" value="4"/>
</dbReference>
<gene>
    <name evidence="3" type="ORF">SanaruYs_07780</name>
</gene>
<dbReference type="OrthoDB" id="903241at2"/>
<dbReference type="InterPro" id="IPR045829">
    <property type="entry name" value="PKD_6"/>
</dbReference>
<dbReference type="Proteomes" id="UP000288227">
    <property type="component" value="Unassembled WGS sequence"/>
</dbReference>
<keyword evidence="4" id="KW-1185">Reference proteome</keyword>
<reference evidence="3 4" key="1">
    <citation type="submission" date="2018-11" db="EMBL/GenBank/DDBJ databases">
        <title>Chryseotalea sanarue gen. nov., sp., nov., a member of the family Cytophagaceae, isolated from a brackish lake in Hamamatsu Japan.</title>
        <authorList>
            <person name="Maejima Y."/>
            <person name="Iino T."/>
            <person name="Muraguchi Y."/>
            <person name="Fukuda K."/>
            <person name="Ohkuma M."/>
            <person name="Moriuchi R."/>
            <person name="Dohra H."/>
            <person name="Kimbara K."/>
            <person name="Shintani M."/>
        </authorList>
    </citation>
    <scope>NUCLEOTIDE SEQUENCE [LARGE SCALE GENOMIC DNA]</scope>
    <source>
        <strain evidence="3 4">Ys</strain>
    </source>
</reference>
<protein>
    <recommendedName>
        <fullName evidence="2">PKD-like domain-containing protein</fullName>
    </recommendedName>
</protein>
<dbReference type="RefSeq" id="WP_127121180.1">
    <property type="nucleotide sequence ID" value="NZ_BHXQ01000001.1"/>
</dbReference>
<feature type="chain" id="PRO_5018980657" description="PKD-like domain-containing protein" evidence="1">
    <location>
        <begin position="25"/>
        <end position="2123"/>
    </location>
</feature>
<dbReference type="Pfam" id="PF13585">
    <property type="entry name" value="CHU_C"/>
    <property type="match status" value="1"/>
</dbReference>
<organism evidence="3 4">
    <name type="scientific">Chryseotalea sanaruensis</name>
    <dbReference type="NCBI Taxonomy" id="2482724"/>
    <lineage>
        <taxon>Bacteria</taxon>
        <taxon>Pseudomonadati</taxon>
        <taxon>Bacteroidota</taxon>
        <taxon>Cytophagia</taxon>
        <taxon>Cytophagales</taxon>
        <taxon>Chryseotaleaceae</taxon>
        <taxon>Chryseotalea</taxon>
    </lineage>
</organism>
<feature type="domain" description="PKD-like" evidence="2">
    <location>
        <begin position="386"/>
        <end position="453"/>
    </location>
</feature>
<evidence type="ECO:0000313" key="4">
    <source>
        <dbReference type="Proteomes" id="UP000288227"/>
    </source>
</evidence>
<comment type="caution">
    <text evidence="3">The sequence shown here is derived from an EMBL/GenBank/DDBJ whole genome shotgun (WGS) entry which is preliminary data.</text>
</comment>